<dbReference type="Gene3D" id="1.10.10.10">
    <property type="entry name" value="Winged helix-like DNA-binding domain superfamily/Winged helix DNA-binding domain"/>
    <property type="match status" value="1"/>
</dbReference>
<accession>A0ABR7LA16</accession>
<organism evidence="8 9">
    <name type="scientific">Actinokineospora xionganensis</name>
    <dbReference type="NCBI Taxonomy" id="2684470"/>
    <lineage>
        <taxon>Bacteria</taxon>
        <taxon>Bacillati</taxon>
        <taxon>Actinomycetota</taxon>
        <taxon>Actinomycetes</taxon>
        <taxon>Pseudonocardiales</taxon>
        <taxon>Pseudonocardiaceae</taxon>
        <taxon>Actinokineospora</taxon>
    </lineage>
</organism>
<evidence type="ECO:0000259" key="6">
    <source>
        <dbReference type="Pfam" id="PF04542"/>
    </source>
</evidence>
<dbReference type="Gene3D" id="1.10.1740.10">
    <property type="match status" value="1"/>
</dbReference>
<feature type="domain" description="RNA polymerase sigma-70 region 2" evidence="6">
    <location>
        <begin position="30"/>
        <end position="98"/>
    </location>
</feature>
<protein>
    <submittedName>
        <fullName evidence="8">Sigma-70 family RNA polymerase sigma factor</fullName>
    </submittedName>
</protein>
<dbReference type="InterPro" id="IPR013249">
    <property type="entry name" value="RNA_pol_sigma70_r4_t2"/>
</dbReference>
<dbReference type="Pfam" id="PF08281">
    <property type="entry name" value="Sigma70_r4_2"/>
    <property type="match status" value="1"/>
</dbReference>
<dbReference type="PANTHER" id="PTHR43133:SF52">
    <property type="entry name" value="ECF RNA POLYMERASE SIGMA FACTOR SIGL"/>
    <property type="match status" value="1"/>
</dbReference>
<dbReference type="InterPro" id="IPR007627">
    <property type="entry name" value="RNA_pol_sigma70_r2"/>
</dbReference>
<evidence type="ECO:0000256" key="4">
    <source>
        <dbReference type="ARBA" id="ARBA00023125"/>
    </source>
</evidence>
<dbReference type="InterPro" id="IPR014284">
    <property type="entry name" value="RNA_pol_sigma-70_dom"/>
</dbReference>
<dbReference type="NCBIfam" id="TIGR02937">
    <property type="entry name" value="sigma70-ECF"/>
    <property type="match status" value="1"/>
</dbReference>
<evidence type="ECO:0000313" key="9">
    <source>
        <dbReference type="Proteomes" id="UP000734823"/>
    </source>
</evidence>
<dbReference type="InterPro" id="IPR013324">
    <property type="entry name" value="RNA_pol_sigma_r3/r4-like"/>
</dbReference>
<keyword evidence="9" id="KW-1185">Reference proteome</keyword>
<keyword evidence="2" id="KW-0805">Transcription regulation</keyword>
<gene>
    <name evidence="8" type="ORF">GPZ80_20505</name>
</gene>
<reference evidence="8 9" key="1">
    <citation type="submission" date="2020-06" db="EMBL/GenBank/DDBJ databases">
        <title>Actinokineospora xiongansis sp. nov., isolated from soil of Baiyangdian.</title>
        <authorList>
            <person name="Zhang X."/>
        </authorList>
    </citation>
    <scope>NUCLEOTIDE SEQUENCE [LARGE SCALE GENOMIC DNA]</scope>
    <source>
        <strain evidence="8 9">HBU206404</strain>
    </source>
</reference>
<dbReference type="PANTHER" id="PTHR43133">
    <property type="entry name" value="RNA POLYMERASE ECF-TYPE SIGMA FACTO"/>
    <property type="match status" value="1"/>
</dbReference>
<evidence type="ECO:0000259" key="7">
    <source>
        <dbReference type="Pfam" id="PF08281"/>
    </source>
</evidence>
<dbReference type="SUPFAM" id="SSF88659">
    <property type="entry name" value="Sigma3 and sigma4 domains of RNA polymerase sigma factors"/>
    <property type="match status" value="1"/>
</dbReference>
<keyword evidence="3" id="KW-0731">Sigma factor</keyword>
<keyword evidence="5" id="KW-0804">Transcription</keyword>
<name>A0ABR7LA16_9PSEU</name>
<dbReference type="SUPFAM" id="SSF88946">
    <property type="entry name" value="Sigma2 domain of RNA polymerase sigma factors"/>
    <property type="match status" value="1"/>
</dbReference>
<dbReference type="Proteomes" id="UP000734823">
    <property type="component" value="Unassembled WGS sequence"/>
</dbReference>
<sequence length="187" mass="21468">MLPRVGRHTRAVRPVAVVPDDPKDEWVRQLYRQFANQLSAHVLGLTKYDRQWTEDVVQETFIRAWKHADKLDQRPEMLRGWLFVVARRIVIDTHRGRQVRPIEIRGTDIAEDRVGVSDKADSTVDAIVVHDALRRISADQREAIIETYLKGHTVDEAAVLLGIPPGTVKSRTYHAMRALRRALRARG</sequence>
<dbReference type="InterPro" id="IPR013325">
    <property type="entry name" value="RNA_pol_sigma_r2"/>
</dbReference>
<feature type="domain" description="RNA polymerase sigma factor 70 region 4 type 2" evidence="7">
    <location>
        <begin position="129"/>
        <end position="179"/>
    </location>
</feature>
<dbReference type="InterPro" id="IPR036388">
    <property type="entry name" value="WH-like_DNA-bd_sf"/>
</dbReference>
<dbReference type="EMBL" id="JABVED010000011">
    <property type="protein sequence ID" value="MBC6449549.1"/>
    <property type="molecule type" value="Genomic_DNA"/>
</dbReference>
<evidence type="ECO:0000256" key="2">
    <source>
        <dbReference type="ARBA" id="ARBA00023015"/>
    </source>
</evidence>
<evidence type="ECO:0000313" key="8">
    <source>
        <dbReference type="EMBL" id="MBC6449549.1"/>
    </source>
</evidence>
<evidence type="ECO:0000256" key="3">
    <source>
        <dbReference type="ARBA" id="ARBA00023082"/>
    </source>
</evidence>
<keyword evidence="4" id="KW-0238">DNA-binding</keyword>
<comment type="similarity">
    <text evidence="1">Belongs to the sigma-70 factor family. ECF subfamily.</text>
</comment>
<dbReference type="Pfam" id="PF04542">
    <property type="entry name" value="Sigma70_r2"/>
    <property type="match status" value="1"/>
</dbReference>
<evidence type="ECO:0000256" key="5">
    <source>
        <dbReference type="ARBA" id="ARBA00023163"/>
    </source>
</evidence>
<dbReference type="InterPro" id="IPR039425">
    <property type="entry name" value="RNA_pol_sigma-70-like"/>
</dbReference>
<evidence type="ECO:0000256" key="1">
    <source>
        <dbReference type="ARBA" id="ARBA00010641"/>
    </source>
</evidence>
<proteinExistence type="inferred from homology"/>
<comment type="caution">
    <text evidence="8">The sequence shown here is derived from an EMBL/GenBank/DDBJ whole genome shotgun (WGS) entry which is preliminary data.</text>
</comment>